<dbReference type="Proteomes" id="UP000504633">
    <property type="component" value="Unplaced"/>
</dbReference>
<evidence type="ECO:0000256" key="3">
    <source>
        <dbReference type="ARBA" id="ARBA00022737"/>
    </source>
</evidence>
<evidence type="ECO:0000313" key="8">
    <source>
        <dbReference type="RefSeq" id="XP_030079361.1"/>
    </source>
</evidence>
<feature type="compositionally biased region" description="Pro residues" evidence="5">
    <location>
        <begin position="721"/>
        <end position="732"/>
    </location>
</feature>
<feature type="compositionally biased region" description="Low complexity" evidence="5">
    <location>
        <begin position="515"/>
        <end position="529"/>
    </location>
</feature>
<feature type="region of interest" description="Disordered" evidence="5">
    <location>
        <begin position="430"/>
        <end position="484"/>
    </location>
</feature>
<feature type="compositionally biased region" description="Low complexity" evidence="5">
    <location>
        <begin position="466"/>
        <end position="481"/>
    </location>
</feature>
<dbReference type="AlphaFoldDB" id="A0A6J2SQJ9"/>
<dbReference type="Gene3D" id="1.10.238.10">
    <property type="entry name" value="EF-hand"/>
    <property type="match status" value="1"/>
</dbReference>
<evidence type="ECO:0000313" key="7">
    <source>
        <dbReference type="Proteomes" id="UP000504633"/>
    </source>
</evidence>
<dbReference type="GO" id="GO:0005509">
    <property type="term" value="F:calcium ion binding"/>
    <property type="evidence" value="ECO:0007669"/>
    <property type="project" value="InterPro"/>
</dbReference>
<feature type="compositionally biased region" description="Basic residues" evidence="5">
    <location>
        <begin position="595"/>
        <end position="622"/>
    </location>
</feature>
<feature type="compositionally biased region" description="Basic residues" evidence="5">
    <location>
        <begin position="685"/>
        <end position="697"/>
    </location>
</feature>
<protein>
    <submittedName>
        <fullName evidence="8">Uncharacterized protein LOC111600179 isoform X5</fullName>
    </submittedName>
</protein>
<dbReference type="RefSeq" id="XP_030079361.1">
    <property type="nucleotide sequence ID" value="XM_030223501.1"/>
</dbReference>
<feature type="region of interest" description="Disordered" evidence="5">
    <location>
        <begin position="515"/>
        <end position="632"/>
    </location>
</feature>
<dbReference type="FunFam" id="1.10.238.10:FF:000009">
    <property type="entry name" value="Visinin-like protein 1"/>
    <property type="match status" value="1"/>
</dbReference>
<dbReference type="PANTHER" id="PTHR23055:SF167">
    <property type="entry name" value="EF-HAND DOMAIN-CONTAINING PROTEIN"/>
    <property type="match status" value="1"/>
</dbReference>
<feature type="compositionally biased region" description="Polar residues" evidence="5">
    <location>
        <begin position="1"/>
        <end position="16"/>
    </location>
</feature>
<feature type="region of interest" description="Disordered" evidence="5">
    <location>
        <begin position="1"/>
        <end position="46"/>
    </location>
</feature>
<dbReference type="SUPFAM" id="SSF47473">
    <property type="entry name" value="EF-hand"/>
    <property type="match status" value="1"/>
</dbReference>
<feature type="compositionally biased region" description="Basic and acidic residues" evidence="5">
    <location>
        <begin position="623"/>
        <end position="632"/>
    </location>
</feature>
<dbReference type="OrthoDB" id="191686at2759"/>
<gene>
    <name evidence="8" type="primary">LOC111600179</name>
</gene>
<keyword evidence="4" id="KW-0106">Calcium</keyword>
<evidence type="ECO:0000256" key="2">
    <source>
        <dbReference type="ARBA" id="ARBA00022723"/>
    </source>
</evidence>
<dbReference type="CDD" id="cd00051">
    <property type="entry name" value="EFh"/>
    <property type="match status" value="2"/>
</dbReference>
<feature type="compositionally biased region" description="Acidic residues" evidence="5">
    <location>
        <begin position="544"/>
        <end position="571"/>
    </location>
</feature>
<dbReference type="Pfam" id="PF13499">
    <property type="entry name" value="EF-hand_7"/>
    <property type="match status" value="1"/>
</dbReference>
<dbReference type="InterPro" id="IPR011992">
    <property type="entry name" value="EF-hand-dom_pair"/>
</dbReference>
<feature type="domain" description="EF-hand" evidence="6">
    <location>
        <begin position="387"/>
        <end position="422"/>
    </location>
</feature>
<evidence type="ECO:0000256" key="5">
    <source>
        <dbReference type="SAM" id="MobiDB-lite"/>
    </source>
</evidence>
<feature type="compositionally biased region" description="Low complexity" evidence="5">
    <location>
        <begin position="438"/>
        <end position="450"/>
    </location>
</feature>
<keyword evidence="2" id="KW-0479">Metal-binding</keyword>
<evidence type="ECO:0000259" key="6">
    <source>
        <dbReference type="PROSITE" id="PS50222"/>
    </source>
</evidence>
<feature type="compositionally biased region" description="Basic residues" evidence="5">
    <location>
        <begin position="530"/>
        <end position="539"/>
    </location>
</feature>
<feature type="region of interest" description="Disordered" evidence="5">
    <location>
        <begin position="185"/>
        <end position="215"/>
    </location>
</feature>
<dbReference type="PRINTS" id="PR00450">
    <property type="entry name" value="RECOVERIN"/>
</dbReference>
<feature type="domain" description="EF-hand" evidence="6">
    <location>
        <begin position="303"/>
        <end position="338"/>
    </location>
</feature>
<dbReference type="InterPro" id="IPR028846">
    <property type="entry name" value="Recoverin"/>
</dbReference>
<dbReference type="InterPro" id="IPR018247">
    <property type="entry name" value="EF_Hand_1_Ca_BS"/>
</dbReference>
<feature type="compositionally biased region" description="Low complexity" evidence="5">
    <location>
        <begin position="699"/>
        <end position="720"/>
    </location>
</feature>
<organism evidence="7 8">
    <name type="scientific">Drosophila hydei</name>
    <name type="common">Fruit fly</name>
    <dbReference type="NCBI Taxonomy" id="7224"/>
    <lineage>
        <taxon>Eukaryota</taxon>
        <taxon>Metazoa</taxon>
        <taxon>Ecdysozoa</taxon>
        <taxon>Arthropoda</taxon>
        <taxon>Hexapoda</taxon>
        <taxon>Insecta</taxon>
        <taxon>Pterygota</taxon>
        <taxon>Neoptera</taxon>
        <taxon>Endopterygota</taxon>
        <taxon>Diptera</taxon>
        <taxon>Brachycera</taxon>
        <taxon>Muscomorpha</taxon>
        <taxon>Ephydroidea</taxon>
        <taxon>Drosophilidae</taxon>
        <taxon>Drosophila</taxon>
    </lineage>
</organism>
<keyword evidence="3" id="KW-0677">Repeat</keyword>
<dbReference type="Pfam" id="PF13833">
    <property type="entry name" value="EF-hand_8"/>
    <property type="match status" value="1"/>
</dbReference>
<feature type="compositionally biased region" description="Gly residues" evidence="5">
    <location>
        <begin position="21"/>
        <end position="40"/>
    </location>
</feature>
<accession>A0A6J2SQJ9</accession>
<keyword evidence="7" id="KW-1185">Reference proteome</keyword>
<dbReference type="GeneID" id="111600179"/>
<comment type="similarity">
    <text evidence="1">Belongs to the recoverin family.</text>
</comment>
<name>A0A6J2SQJ9_DROHY</name>
<feature type="domain" description="EF-hand" evidence="6">
    <location>
        <begin position="339"/>
        <end position="374"/>
    </location>
</feature>
<dbReference type="PROSITE" id="PS50222">
    <property type="entry name" value="EF_HAND_2"/>
    <property type="match status" value="3"/>
</dbReference>
<dbReference type="SMART" id="SM00054">
    <property type="entry name" value="EFh"/>
    <property type="match status" value="3"/>
</dbReference>
<feature type="region of interest" description="Disordered" evidence="5">
    <location>
        <begin position="70"/>
        <end position="91"/>
    </location>
</feature>
<evidence type="ECO:0000256" key="4">
    <source>
        <dbReference type="ARBA" id="ARBA00022837"/>
    </source>
</evidence>
<feature type="compositionally biased region" description="Low complexity" evidence="5">
    <location>
        <begin position="670"/>
        <end position="680"/>
    </location>
</feature>
<evidence type="ECO:0000256" key="1">
    <source>
        <dbReference type="ARBA" id="ARBA00006049"/>
    </source>
</evidence>
<dbReference type="PROSITE" id="PS00018">
    <property type="entry name" value="EF_HAND_1"/>
    <property type="match status" value="3"/>
</dbReference>
<dbReference type="PANTHER" id="PTHR23055">
    <property type="entry name" value="CALCIUM BINDING PROTEINS"/>
    <property type="match status" value="1"/>
</dbReference>
<reference evidence="8" key="1">
    <citation type="submission" date="2025-08" db="UniProtKB">
        <authorList>
            <consortium name="RefSeq"/>
        </authorList>
    </citation>
    <scope>IDENTIFICATION</scope>
    <source>
        <strain evidence="8">15085-1641.00</strain>
        <tissue evidence="8">Whole body</tissue>
    </source>
</reference>
<proteinExistence type="inferred from homology"/>
<sequence>MAGPQVQHTQRPNSAYYTGLNGSGGSAGGGGGGAASGAGGMASSASHTGLGLHALRQVSNETELIYRGSHSNGTVNELPGAGNGGGQATRQLASNMGHSRIIQHQPAHSSRDNVVSSIAGTGNLATDALIGTIATSAGAGSSSSALAAFNSSSGAGGGGSGGVVLKKSSTQRSIEIIVDATQCGKETADADDVEQGEGGGQESSSSVRKSSRHRHRPLHRRLISYLRNLFQGSDAQNDSELEEFETPARYRPDSLSALSRATRFTEDEIKRIYRGFKAECPTGVVKEDTFKVIYSQFFPQGANPTLYAHYVFNTLDQDHSGIVSFEDFVQGLSILSRGSVEEKLRWTFSLYDINGDGFITREEMTDIVTAIYELMGRLPDECPEEEKIKGKVEQIFQKMDINRDGVVTLEEFLEACRNDDAISRSMSYTVRRLRRSRSQQQKQKQQQHSKQQMETEKRKSNYKMKQQQQQQQQQQQEQMQQIHSTRHQAAAKCCHVIDIDGASTTTITTTTTTATTTTNCTSNNHNNYKTNHRPRALKKRVIDDSDEDEDDNHNDDDDDHDEDNDDDDDDGNQSMCRHCQRPQTELHSRQLPALRLRKAQSKSRQRKRSKSRQRHHQHQHQHQHLDARAKPRWPELSVANELAIRFRCPQVGPQVGRDLHTPQPMHFHHPQQLGQGQHQAPPKPAKSKSKHKQRMQRKQAQLAAAPPKADVAAAAAAAVTPAPPAPPLPPPNGLVAQPLDSNELAAGHGNTELPHTPDSPSLVTVSTWYTVAKQGVSC</sequence>
<dbReference type="InterPro" id="IPR002048">
    <property type="entry name" value="EF_hand_dom"/>
</dbReference>
<feature type="region of interest" description="Disordered" evidence="5">
    <location>
        <begin position="653"/>
        <end position="762"/>
    </location>
</feature>